<dbReference type="InterPro" id="IPR008266">
    <property type="entry name" value="Tyr_kinase_AS"/>
</dbReference>
<gene>
    <name evidence="3" type="ORF">CXG81DRAFT_4943</name>
</gene>
<accession>A0A4P9XBZ6</accession>
<dbReference type="GO" id="GO:0004672">
    <property type="term" value="F:protein kinase activity"/>
    <property type="evidence" value="ECO:0007669"/>
    <property type="project" value="InterPro"/>
</dbReference>
<reference evidence="4" key="1">
    <citation type="journal article" date="2018" name="Nat. Microbiol.">
        <title>Leveraging single-cell genomics to expand the fungal tree of life.</title>
        <authorList>
            <person name="Ahrendt S.R."/>
            <person name="Quandt C.A."/>
            <person name="Ciobanu D."/>
            <person name="Clum A."/>
            <person name="Salamov A."/>
            <person name="Andreopoulos B."/>
            <person name="Cheng J.F."/>
            <person name="Woyke T."/>
            <person name="Pelin A."/>
            <person name="Henrissat B."/>
            <person name="Reynolds N.K."/>
            <person name="Benny G.L."/>
            <person name="Smith M.E."/>
            <person name="James T.Y."/>
            <person name="Grigoriev I.V."/>
        </authorList>
    </citation>
    <scope>NUCLEOTIDE SEQUENCE [LARGE SCALE GENOMIC DNA]</scope>
    <source>
        <strain evidence="4">ATCC 52028</strain>
    </source>
</reference>
<sequence length="318" mass="35790">QDYELLSDIGGVDDLSYLYLARFKGEHLVALKYTDLTLSPDFEFIQDLVCTVQNTNLCAHPHILPYFLTFVENERLWTVTLPMRGGSCRHLMKTHYPRGFSETAVATLLKPVLTAVAYLHANHLIHNDIRANNILLDRQGDVRLTGMRSLVSLSQGGEYVKSVFQLMGDNIEWAAPEVMAQNANYNQKADIYSFGITVLELYYNKTPFDDWAPLKVLLCKLRYDCPAIDQTYDADPQGAAGTPAPPQAHDTAETRRARLADVRIMSPHLQNLVQACLQKDPAARPSAAELLHHPFFKQARGREYLEQKLLHVLGPAGE</sequence>
<feature type="non-terminal residue" evidence="3">
    <location>
        <position position="1"/>
    </location>
</feature>
<evidence type="ECO:0000259" key="2">
    <source>
        <dbReference type="PROSITE" id="PS50011"/>
    </source>
</evidence>
<feature type="domain" description="Protein kinase" evidence="2">
    <location>
        <begin position="3"/>
        <end position="296"/>
    </location>
</feature>
<dbReference type="GO" id="GO:0005524">
    <property type="term" value="F:ATP binding"/>
    <property type="evidence" value="ECO:0007669"/>
    <property type="project" value="InterPro"/>
</dbReference>
<keyword evidence="4" id="KW-1185">Reference proteome</keyword>
<proteinExistence type="inferred from homology"/>
<dbReference type="Proteomes" id="UP000274922">
    <property type="component" value="Unassembled WGS sequence"/>
</dbReference>
<dbReference type="InterPro" id="IPR047173">
    <property type="entry name" value="STRAD_A/B-like"/>
</dbReference>
<dbReference type="PROSITE" id="PS00109">
    <property type="entry name" value="PROTEIN_KINASE_TYR"/>
    <property type="match status" value="1"/>
</dbReference>
<dbReference type="Pfam" id="PF00069">
    <property type="entry name" value="Pkinase"/>
    <property type="match status" value="1"/>
</dbReference>
<evidence type="ECO:0000313" key="4">
    <source>
        <dbReference type="Proteomes" id="UP000274922"/>
    </source>
</evidence>
<dbReference type="AlphaFoldDB" id="A0A4P9XBZ6"/>
<dbReference type="GO" id="GO:0043539">
    <property type="term" value="F:protein serine/threonine kinase activator activity"/>
    <property type="evidence" value="ECO:0007669"/>
    <property type="project" value="InterPro"/>
</dbReference>
<dbReference type="PROSITE" id="PS50011">
    <property type="entry name" value="PROTEIN_KINASE_DOM"/>
    <property type="match status" value="1"/>
</dbReference>
<dbReference type="EMBL" id="ML014131">
    <property type="protein sequence ID" value="RKP02957.1"/>
    <property type="molecule type" value="Genomic_DNA"/>
</dbReference>
<dbReference type="InterPro" id="IPR011009">
    <property type="entry name" value="Kinase-like_dom_sf"/>
</dbReference>
<dbReference type="STRING" id="1555241.A0A4P9XBZ6"/>
<evidence type="ECO:0000313" key="3">
    <source>
        <dbReference type="EMBL" id="RKP02957.1"/>
    </source>
</evidence>
<dbReference type="PANTHER" id="PTHR48014:SF21">
    <property type="entry name" value="SERINE_THREONINE-PROTEIN KINASE FRAY2"/>
    <property type="match status" value="1"/>
</dbReference>
<dbReference type="Gene3D" id="3.30.200.20">
    <property type="entry name" value="Phosphorylase Kinase, domain 1"/>
    <property type="match status" value="1"/>
</dbReference>
<dbReference type="OrthoDB" id="248923at2759"/>
<name>A0A4P9XBZ6_9FUNG</name>
<dbReference type="Gene3D" id="1.10.510.10">
    <property type="entry name" value="Transferase(Phosphotransferase) domain 1"/>
    <property type="match status" value="1"/>
</dbReference>
<evidence type="ECO:0000256" key="1">
    <source>
        <dbReference type="ARBA" id="ARBA00008874"/>
    </source>
</evidence>
<protein>
    <recommendedName>
        <fullName evidence="2">Protein kinase domain-containing protein</fullName>
    </recommendedName>
</protein>
<dbReference type="GO" id="GO:1902554">
    <property type="term" value="C:serine/threonine protein kinase complex"/>
    <property type="evidence" value="ECO:0007669"/>
    <property type="project" value="TreeGrafter"/>
</dbReference>
<dbReference type="InterPro" id="IPR000719">
    <property type="entry name" value="Prot_kinase_dom"/>
</dbReference>
<organism evidence="3 4">
    <name type="scientific">Caulochytrium protostelioides</name>
    <dbReference type="NCBI Taxonomy" id="1555241"/>
    <lineage>
        <taxon>Eukaryota</taxon>
        <taxon>Fungi</taxon>
        <taxon>Fungi incertae sedis</taxon>
        <taxon>Chytridiomycota</taxon>
        <taxon>Chytridiomycota incertae sedis</taxon>
        <taxon>Chytridiomycetes</taxon>
        <taxon>Caulochytriales</taxon>
        <taxon>Caulochytriaceae</taxon>
        <taxon>Caulochytrium</taxon>
    </lineage>
</organism>
<dbReference type="GO" id="GO:0006611">
    <property type="term" value="P:protein export from nucleus"/>
    <property type="evidence" value="ECO:0007669"/>
    <property type="project" value="TreeGrafter"/>
</dbReference>
<feature type="non-terminal residue" evidence="3">
    <location>
        <position position="318"/>
    </location>
</feature>
<dbReference type="SUPFAM" id="SSF56112">
    <property type="entry name" value="Protein kinase-like (PK-like)"/>
    <property type="match status" value="1"/>
</dbReference>
<dbReference type="PIRSF" id="PIRSF000654">
    <property type="entry name" value="Integrin-linked_kinase"/>
    <property type="match status" value="1"/>
</dbReference>
<comment type="similarity">
    <text evidence="1">Belongs to the protein kinase superfamily. STE Ser/Thr protein kinase family. STE20 subfamily.</text>
</comment>
<dbReference type="PANTHER" id="PTHR48014">
    <property type="entry name" value="SERINE/THREONINE-PROTEIN KINASE FRAY2"/>
    <property type="match status" value="1"/>
</dbReference>